<dbReference type="AlphaFoldDB" id="A0A4R6XVF2"/>
<dbReference type="GO" id="GO:0016787">
    <property type="term" value="F:hydrolase activity"/>
    <property type="evidence" value="ECO:0007669"/>
    <property type="project" value="UniProtKB-KW"/>
</dbReference>
<comment type="caution">
    <text evidence="7">The sequence shown here is derived from an EMBL/GenBank/DDBJ whole genome shotgun (WGS) entry which is preliminary data.</text>
</comment>
<dbReference type="InterPro" id="IPR048333">
    <property type="entry name" value="HA2_WH"/>
</dbReference>
<evidence type="ECO:0000259" key="5">
    <source>
        <dbReference type="PROSITE" id="PS51192"/>
    </source>
</evidence>
<dbReference type="SMART" id="SM00847">
    <property type="entry name" value="HA2"/>
    <property type="match status" value="1"/>
</dbReference>
<evidence type="ECO:0000256" key="1">
    <source>
        <dbReference type="ARBA" id="ARBA00022741"/>
    </source>
</evidence>
<evidence type="ECO:0000259" key="6">
    <source>
        <dbReference type="PROSITE" id="PS51194"/>
    </source>
</evidence>
<dbReference type="InterPro" id="IPR014001">
    <property type="entry name" value="Helicase_ATP-bd"/>
</dbReference>
<evidence type="ECO:0000313" key="7">
    <source>
        <dbReference type="EMBL" id="TDR20438.1"/>
    </source>
</evidence>
<name>A0A4R6XVF2_9GAMM</name>
<dbReference type="GO" id="GO:0003723">
    <property type="term" value="F:RNA binding"/>
    <property type="evidence" value="ECO:0007669"/>
    <property type="project" value="TreeGrafter"/>
</dbReference>
<dbReference type="PANTHER" id="PTHR18934:SF99">
    <property type="entry name" value="ATP-DEPENDENT RNA HELICASE DHX37-RELATED"/>
    <property type="match status" value="1"/>
</dbReference>
<dbReference type="Gene3D" id="1.20.120.1080">
    <property type="match status" value="1"/>
</dbReference>
<gene>
    <name evidence="7" type="ORF">C8D91_1410</name>
</gene>
<dbReference type="Pfam" id="PF04408">
    <property type="entry name" value="WHD_HA2"/>
    <property type="match status" value="1"/>
</dbReference>
<dbReference type="FunFam" id="1.20.120.1080:FF:000005">
    <property type="entry name" value="ATP-dependent helicase HrpA"/>
    <property type="match status" value="1"/>
</dbReference>
<keyword evidence="2" id="KW-0378">Hydrolase</keyword>
<accession>A0A4R6XVF2</accession>
<dbReference type="OrthoDB" id="9805617at2"/>
<dbReference type="InterPro" id="IPR011709">
    <property type="entry name" value="DEAD-box_helicase_OB_fold"/>
</dbReference>
<dbReference type="InterPro" id="IPR007502">
    <property type="entry name" value="Helicase-assoc_dom"/>
</dbReference>
<dbReference type="PANTHER" id="PTHR18934">
    <property type="entry name" value="ATP-DEPENDENT RNA HELICASE"/>
    <property type="match status" value="1"/>
</dbReference>
<dbReference type="NCBIfam" id="TIGR01967">
    <property type="entry name" value="DEAH_box_HrpA"/>
    <property type="match status" value="1"/>
</dbReference>
<dbReference type="SMART" id="SM00490">
    <property type="entry name" value="HELICc"/>
    <property type="match status" value="1"/>
</dbReference>
<dbReference type="InterPro" id="IPR027417">
    <property type="entry name" value="P-loop_NTPase"/>
</dbReference>
<dbReference type="Proteomes" id="UP000295724">
    <property type="component" value="Unassembled WGS sequence"/>
</dbReference>
<dbReference type="FunFam" id="3.40.50.300:FF:001922">
    <property type="entry name" value="DEAH (Asp-Glu-Ala-His) box polypeptide 29"/>
    <property type="match status" value="1"/>
</dbReference>
<evidence type="ECO:0000256" key="2">
    <source>
        <dbReference type="ARBA" id="ARBA00022801"/>
    </source>
</evidence>
<dbReference type="InterPro" id="IPR024590">
    <property type="entry name" value="HrpA_C"/>
</dbReference>
<dbReference type="InterPro" id="IPR010222">
    <property type="entry name" value="RNA_helicase_HrpA"/>
</dbReference>
<dbReference type="GO" id="GO:0003724">
    <property type="term" value="F:RNA helicase activity"/>
    <property type="evidence" value="ECO:0007669"/>
    <property type="project" value="InterPro"/>
</dbReference>
<dbReference type="Pfam" id="PF21010">
    <property type="entry name" value="HA2_C"/>
    <property type="match status" value="1"/>
</dbReference>
<dbReference type="RefSeq" id="WP_099018286.1">
    <property type="nucleotide sequence ID" value="NZ_NIHB01000001.1"/>
</dbReference>
<dbReference type="PROSITE" id="PS51194">
    <property type="entry name" value="HELICASE_CTER"/>
    <property type="match status" value="1"/>
</dbReference>
<keyword evidence="4" id="KW-0067">ATP-binding</keyword>
<keyword evidence="8" id="KW-1185">Reference proteome</keyword>
<keyword evidence="3 7" id="KW-0347">Helicase</keyword>
<feature type="domain" description="Helicase C-terminal" evidence="6">
    <location>
        <begin position="269"/>
        <end position="433"/>
    </location>
</feature>
<protein>
    <submittedName>
        <fullName evidence="7">ATP-dependent helicase HrpA</fullName>
    </submittedName>
</protein>
<dbReference type="SMART" id="SM00487">
    <property type="entry name" value="DEXDc"/>
    <property type="match status" value="1"/>
</dbReference>
<dbReference type="InterPro" id="IPR011545">
    <property type="entry name" value="DEAD/DEAH_box_helicase_dom"/>
</dbReference>
<evidence type="ECO:0000256" key="4">
    <source>
        <dbReference type="ARBA" id="ARBA00022840"/>
    </source>
</evidence>
<feature type="domain" description="Helicase ATP-binding" evidence="5">
    <location>
        <begin position="79"/>
        <end position="242"/>
    </location>
</feature>
<proteinExistence type="predicted"/>
<organism evidence="7 8">
    <name type="scientific">Marinicella litoralis</name>
    <dbReference type="NCBI Taxonomy" id="644220"/>
    <lineage>
        <taxon>Bacteria</taxon>
        <taxon>Pseudomonadati</taxon>
        <taxon>Pseudomonadota</taxon>
        <taxon>Gammaproteobacteria</taxon>
        <taxon>Lysobacterales</taxon>
        <taxon>Marinicellaceae</taxon>
        <taxon>Marinicella</taxon>
    </lineage>
</organism>
<dbReference type="InterPro" id="IPR001650">
    <property type="entry name" value="Helicase_C-like"/>
</dbReference>
<dbReference type="Pfam" id="PF07717">
    <property type="entry name" value="OB_NTP_bind"/>
    <property type="match status" value="1"/>
</dbReference>
<dbReference type="GO" id="GO:0005524">
    <property type="term" value="F:ATP binding"/>
    <property type="evidence" value="ECO:0007669"/>
    <property type="project" value="UniProtKB-KW"/>
</dbReference>
<dbReference type="Pfam" id="PF00270">
    <property type="entry name" value="DEAD"/>
    <property type="match status" value="1"/>
</dbReference>
<reference evidence="7 8" key="1">
    <citation type="submission" date="2019-03" db="EMBL/GenBank/DDBJ databases">
        <title>Genomic Encyclopedia of Type Strains, Phase IV (KMG-IV): sequencing the most valuable type-strain genomes for metagenomic binning, comparative biology and taxonomic classification.</title>
        <authorList>
            <person name="Goeker M."/>
        </authorList>
    </citation>
    <scope>NUCLEOTIDE SEQUENCE [LARGE SCALE GENOMIC DNA]</scope>
    <source>
        <strain evidence="7 8">DSM 25488</strain>
    </source>
</reference>
<dbReference type="Pfam" id="PF00271">
    <property type="entry name" value="Helicase_C"/>
    <property type="match status" value="1"/>
</dbReference>
<evidence type="ECO:0000313" key="8">
    <source>
        <dbReference type="Proteomes" id="UP000295724"/>
    </source>
</evidence>
<dbReference type="SMART" id="SM00382">
    <property type="entry name" value="AAA"/>
    <property type="match status" value="1"/>
</dbReference>
<dbReference type="InterPro" id="IPR003593">
    <property type="entry name" value="AAA+_ATPase"/>
</dbReference>
<dbReference type="CDD" id="cd18791">
    <property type="entry name" value="SF2_C_RHA"/>
    <property type="match status" value="1"/>
</dbReference>
<keyword evidence="1" id="KW-0547">Nucleotide-binding</keyword>
<dbReference type="EMBL" id="SNZB01000003">
    <property type="protein sequence ID" value="TDR20438.1"/>
    <property type="molecule type" value="Genomic_DNA"/>
</dbReference>
<dbReference type="Gene3D" id="3.40.50.300">
    <property type="entry name" value="P-loop containing nucleotide triphosphate hydrolases"/>
    <property type="match status" value="2"/>
</dbReference>
<dbReference type="SUPFAM" id="SSF52540">
    <property type="entry name" value="P-loop containing nucleoside triphosphate hydrolases"/>
    <property type="match status" value="1"/>
</dbReference>
<dbReference type="PROSITE" id="PS51192">
    <property type="entry name" value="HELICASE_ATP_BIND_1"/>
    <property type="match status" value="1"/>
</dbReference>
<dbReference type="Pfam" id="PF11898">
    <property type="entry name" value="DUF3418"/>
    <property type="match status" value="1"/>
</dbReference>
<evidence type="ECO:0000256" key="3">
    <source>
        <dbReference type="ARBA" id="ARBA00022806"/>
    </source>
</evidence>
<sequence>MVQADIDKLIEQMPGHVLAKDFHRLKNLLSKAKNNPQRLSQALDALGKSQSACQLRASALPEIELEADLPISQQAEKISTTIQNNQVTIIAGETGSGKTTQIPKICLQAGLGRTGQIACTQPRRIAAKSVAQRVADEINNPLGQAIGYQVRFDEKYSQNGYVRFMTDGILLQQTLRDKWLTDYDTIIIDEAHERSLNIDFLLGFIKQLIAKRKDLKVVITSATIDTEKFSKHFDGAPIINVSGRSFPVTAHYRPLDEHNLELNQGIIRAIDEIYAHSGVGDVLVFLPGEREINEAADQLKRKHLPNTEILKLYARLTAADQMKIFKPGDKRRVILTTNVAETSLTVPRIHYVIDSGLARISRYSSRSKIQGLQIEDIAQDSANQRMGRCGRIADGHCYRLYSEQDFDSRPEHTDAEIMRTSLASVILQTHVLSLGHLTDFPFIDQPDYKMVNDGYQLLIELQALDEGQQLTQIGRMMAHLPIDVQLGRILIMANDLGCLKDILVIVSGLSLQDPRERPLEWSQAADKAHQKYIHEKSDFMSLLNLWQQLNKKRNQLKNKGFKQWCRENFISIKRYMEWKDVNRQLTSLVSQQKMRITDSISDPEANYQQLHKALLSGFISHIGMHQSDREYLGTRNKKFMIFPGSGLYGRAPKWILAGQIVHTSQVFARMVAELQAEWINEMGQHLIKKTHYDPFWSKKKGTVMGYQRSVLLGMILNEKQAFHYGPKDPAGSRKLFISQGLVEQQMHTRLGFYHHNAKLIASIQAEEDRHRKKDLLIDPNKLYDLYDAVIPANIYSEPQLKKWVEKHGDEKLRFSDEDLYLRKTPVDRAKLFPETITIRKLTLNLSYEFQPGTDADGVTAHIALPWLNALNANDFEYLVPGLLPEKIEMLIKGLAKNIRRGLFPIKEYAEIISDELDHAQAFYPQLVKRVFKKNGLQTQVEDWQSTELADHLKFRFVVYDNNKQVLKSGRDFNALLDDFSQQANRSFQKTASKSNKINGATDWVFGELNQQVQLDNGLLAFQAVVDQENAVGLRLFENQHQAELKHIQGIKRLLKIKYPKIIKQAQKVNISLKAEMAWNALESGLKLNDELIDALLEKQIAAHPWVGMQKEFDQLADQLSRKLYKETYDWAQKLAPVIEQWYTLWQQVEAKYDLLTEASYEDMQYQLDYLIYADCLHHIRLTDLEHYHRFLKGLSMRLESALHSPPKEAEKLKELNAVSQPFYQHCDLVDEFTEAHQDFLMLLEELRVSLFAQSLGTKQKVSVKRLKQAFKEL</sequence>